<feature type="binding site" evidence="8 10">
    <location>
        <position position="129"/>
    </location>
    <ligand>
        <name>substrate</name>
    </ligand>
</feature>
<evidence type="ECO:0000256" key="5">
    <source>
        <dbReference type="ARBA" id="ARBA00022898"/>
    </source>
</evidence>
<evidence type="ECO:0000256" key="10">
    <source>
        <dbReference type="PIRSR" id="PIRSR600821-52"/>
    </source>
</evidence>
<comment type="pathway">
    <text evidence="7 8">Amino-acid biosynthesis; D-alanine biosynthesis; D-alanine from L-alanine: step 1/1.</text>
</comment>
<evidence type="ECO:0000256" key="7">
    <source>
        <dbReference type="ARBA" id="ARBA00037912"/>
    </source>
</evidence>
<proteinExistence type="inferred from homology"/>
<dbReference type="FunFam" id="2.40.37.10:FF:000002">
    <property type="entry name" value="Alanine racemase"/>
    <property type="match status" value="1"/>
</dbReference>
<name>A0A1H9Y4M0_9GAMM</name>
<evidence type="ECO:0000256" key="3">
    <source>
        <dbReference type="ARBA" id="ARBA00004752"/>
    </source>
</evidence>
<dbReference type="InterPro" id="IPR020622">
    <property type="entry name" value="Ala_racemase_pyridoxalP-BS"/>
</dbReference>
<dbReference type="GO" id="GO:0042803">
    <property type="term" value="F:protein homodimerization activity"/>
    <property type="evidence" value="ECO:0007669"/>
    <property type="project" value="UniProtKB-ARBA"/>
</dbReference>
<dbReference type="PANTHER" id="PTHR30511">
    <property type="entry name" value="ALANINE RACEMASE"/>
    <property type="match status" value="1"/>
</dbReference>
<accession>A0A1H9Y4M0</accession>
<organism evidence="12 13">
    <name type="scientific">Thorsellia anophelis DSM 18579</name>
    <dbReference type="NCBI Taxonomy" id="1123402"/>
    <lineage>
        <taxon>Bacteria</taxon>
        <taxon>Pseudomonadati</taxon>
        <taxon>Pseudomonadota</taxon>
        <taxon>Gammaproteobacteria</taxon>
        <taxon>Enterobacterales</taxon>
        <taxon>Thorselliaceae</taxon>
        <taxon>Thorsellia</taxon>
    </lineage>
</organism>
<dbReference type="InterPro" id="IPR011079">
    <property type="entry name" value="Ala_racemase_C"/>
</dbReference>
<evidence type="ECO:0000256" key="8">
    <source>
        <dbReference type="HAMAP-Rule" id="MF_01201"/>
    </source>
</evidence>
<dbReference type="GO" id="GO:0005829">
    <property type="term" value="C:cytosol"/>
    <property type="evidence" value="ECO:0007669"/>
    <property type="project" value="TreeGrafter"/>
</dbReference>
<comment type="function">
    <text evidence="8">Catalyzes the interconversion of L-alanine and D-alanine. May also act on other amino acids.</text>
</comment>
<comment type="pathway">
    <text evidence="3">Cell wall biogenesis; peptidoglycan biosynthesis.</text>
</comment>
<evidence type="ECO:0000259" key="11">
    <source>
        <dbReference type="SMART" id="SM01005"/>
    </source>
</evidence>
<dbReference type="FunFam" id="3.20.20.10:FF:000002">
    <property type="entry name" value="Alanine racemase"/>
    <property type="match status" value="1"/>
</dbReference>
<dbReference type="STRING" id="1123402.SAMN02583745_00049"/>
<dbReference type="SUPFAM" id="SSF50621">
    <property type="entry name" value="Alanine racemase C-terminal domain-like"/>
    <property type="match status" value="1"/>
</dbReference>
<dbReference type="HAMAP" id="MF_01201">
    <property type="entry name" value="Ala_racemase"/>
    <property type="match status" value="1"/>
</dbReference>
<dbReference type="PRINTS" id="PR00992">
    <property type="entry name" value="ALARACEMASE"/>
</dbReference>
<evidence type="ECO:0000256" key="4">
    <source>
        <dbReference type="ARBA" id="ARBA00007880"/>
    </source>
</evidence>
<feature type="modified residue" description="N6-(pyridoxal phosphate)lysine" evidence="8 9">
    <location>
        <position position="34"/>
    </location>
</feature>
<dbReference type="EMBL" id="FOHV01000001">
    <property type="protein sequence ID" value="SES63735.1"/>
    <property type="molecule type" value="Genomic_DNA"/>
</dbReference>
<gene>
    <name evidence="12" type="ORF">SAMN02583745_00049</name>
</gene>
<feature type="binding site" evidence="8 10">
    <location>
        <position position="303"/>
    </location>
    <ligand>
        <name>substrate</name>
    </ligand>
</feature>
<dbReference type="AlphaFoldDB" id="A0A1H9Y4M0"/>
<dbReference type="GO" id="GO:0030632">
    <property type="term" value="P:D-alanine biosynthetic process"/>
    <property type="evidence" value="ECO:0007669"/>
    <property type="project" value="UniProtKB-UniRule"/>
</dbReference>
<keyword evidence="6 8" id="KW-0413">Isomerase</keyword>
<dbReference type="Proteomes" id="UP000242642">
    <property type="component" value="Unassembled WGS sequence"/>
</dbReference>
<feature type="domain" description="Alanine racemase C-terminal" evidence="11">
    <location>
        <begin position="234"/>
        <end position="358"/>
    </location>
</feature>
<dbReference type="SUPFAM" id="SSF51419">
    <property type="entry name" value="PLP-binding barrel"/>
    <property type="match status" value="1"/>
</dbReference>
<dbReference type="InterPro" id="IPR009006">
    <property type="entry name" value="Ala_racemase/Decarboxylase_C"/>
</dbReference>
<evidence type="ECO:0000313" key="13">
    <source>
        <dbReference type="Proteomes" id="UP000242642"/>
    </source>
</evidence>
<keyword evidence="5 8" id="KW-0663">Pyridoxal phosphate</keyword>
<dbReference type="PROSITE" id="PS00395">
    <property type="entry name" value="ALANINE_RACEMASE"/>
    <property type="match status" value="1"/>
</dbReference>
<dbReference type="Pfam" id="PF00842">
    <property type="entry name" value="Ala_racemase_C"/>
    <property type="match status" value="1"/>
</dbReference>
<keyword evidence="13" id="KW-1185">Reference proteome</keyword>
<comment type="catalytic activity">
    <reaction evidence="1 8">
        <text>L-alanine = D-alanine</text>
        <dbReference type="Rhea" id="RHEA:20249"/>
        <dbReference type="ChEBI" id="CHEBI:57416"/>
        <dbReference type="ChEBI" id="CHEBI:57972"/>
        <dbReference type="EC" id="5.1.1.1"/>
    </reaction>
</comment>
<dbReference type="InterPro" id="IPR001608">
    <property type="entry name" value="Ala_racemase_N"/>
</dbReference>
<dbReference type="SMART" id="SM01005">
    <property type="entry name" value="Ala_racemase_C"/>
    <property type="match status" value="1"/>
</dbReference>
<evidence type="ECO:0000256" key="1">
    <source>
        <dbReference type="ARBA" id="ARBA00000316"/>
    </source>
</evidence>
<evidence type="ECO:0000256" key="9">
    <source>
        <dbReference type="PIRSR" id="PIRSR600821-50"/>
    </source>
</evidence>
<sequence length="360" mass="39643">MKAATAIINRSALIHNYNTLKKLSPNSQLMAVVKANGYGHGALEIAKTLHFADYCGVARVDEALALRESGITSPILLLEGFVSEYCLPLLIEHQLETVIHCQEQLDMLLAFKSEQLIKVWLKLDTGMHRLGIRMEEAENAFMQLSCSAIVEKPINLMTHFACSDELDNPLTQNQINQFDTFSQTKAIGLSSLAASGGILFWPESRRDLNRAGIILYGVSPLTNKPAIDFDLKPVMQLESSLIAVRRHLKGESVGYNATWTGDRDTTIGVVAIGYGDGYSRSLKNGTPVLVNGREVPLIGRVSMDMITVDLGPNATDKVGDTVILWGKALPIERIALQNGLSPYELMTQLTSRLKLEYIDE</sequence>
<dbReference type="NCBIfam" id="TIGR00492">
    <property type="entry name" value="alr"/>
    <property type="match status" value="1"/>
</dbReference>
<evidence type="ECO:0000256" key="2">
    <source>
        <dbReference type="ARBA" id="ARBA00001933"/>
    </source>
</evidence>
<dbReference type="InterPro" id="IPR029066">
    <property type="entry name" value="PLP-binding_barrel"/>
</dbReference>
<dbReference type="GO" id="GO:0030170">
    <property type="term" value="F:pyridoxal phosphate binding"/>
    <property type="evidence" value="ECO:0007669"/>
    <property type="project" value="UniProtKB-UniRule"/>
</dbReference>
<dbReference type="RefSeq" id="WP_093316471.1">
    <property type="nucleotide sequence ID" value="NZ_FOHV01000001.1"/>
</dbReference>
<dbReference type="CDD" id="cd06827">
    <property type="entry name" value="PLPDE_III_AR_proteobact"/>
    <property type="match status" value="1"/>
</dbReference>
<dbReference type="EC" id="5.1.1.1" evidence="8"/>
<dbReference type="GO" id="GO:0008784">
    <property type="term" value="F:alanine racemase activity"/>
    <property type="evidence" value="ECO:0007669"/>
    <property type="project" value="UniProtKB-UniRule"/>
</dbReference>
<dbReference type="Gene3D" id="3.20.20.10">
    <property type="entry name" value="Alanine racemase"/>
    <property type="match status" value="1"/>
</dbReference>
<evidence type="ECO:0000313" key="12">
    <source>
        <dbReference type="EMBL" id="SES63735.1"/>
    </source>
</evidence>
<evidence type="ECO:0000256" key="6">
    <source>
        <dbReference type="ARBA" id="ARBA00023235"/>
    </source>
</evidence>
<dbReference type="UniPathway" id="UPA00042">
    <property type="reaction ID" value="UER00497"/>
</dbReference>
<dbReference type="InterPro" id="IPR000821">
    <property type="entry name" value="Ala_racemase"/>
</dbReference>
<protein>
    <recommendedName>
        <fullName evidence="8">Alanine racemase</fullName>
        <ecNumber evidence="8">5.1.1.1</ecNumber>
    </recommendedName>
</protein>
<dbReference type="Pfam" id="PF01168">
    <property type="entry name" value="Ala_racemase_N"/>
    <property type="match status" value="1"/>
</dbReference>
<feature type="active site" description="Proton acceptor; specific for L-alanine" evidence="8">
    <location>
        <position position="255"/>
    </location>
</feature>
<reference evidence="13" key="1">
    <citation type="submission" date="2016-10" db="EMBL/GenBank/DDBJ databases">
        <authorList>
            <person name="Varghese N."/>
            <person name="Submissions S."/>
        </authorList>
    </citation>
    <scope>NUCLEOTIDE SEQUENCE [LARGE SCALE GENOMIC DNA]</scope>
    <source>
        <strain evidence="13">DSM 18579</strain>
    </source>
</reference>
<dbReference type="PANTHER" id="PTHR30511:SF4">
    <property type="entry name" value="ALANINE RACEMASE, BIOSYNTHETIC"/>
    <property type="match status" value="1"/>
</dbReference>
<dbReference type="Gene3D" id="2.40.37.10">
    <property type="entry name" value="Lyase, Ornithine Decarboxylase, Chain A, domain 1"/>
    <property type="match status" value="1"/>
</dbReference>
<feature type="active site" description="Proton acceptor; specific for D-alanine" evidence="8">
    <location>
        <position position="34"/>
    </location>
</feature>
<comment type="cofactor">
    <cofactor evidence="2 8 9">
        <name>pyridoxal 5'-phosphate</name>
        <dbReference type="ChEBI" id="CHEBI:597326"/>
    </cofactor>
</comment>
<dbReference type="OrthoDB" id="9813814at2"/>
<comment type="similarity">
    <text evidence="4 8">Belongs to the alanine racemase family.</text>
</comment>